<accession>Q9YEX4</accession>
<keyword evidence="4" id="KW-1185">Reference proteome</keyword>
<name>Q9YEX4_AERPE</name>
<dbReference type="GO" id="GO:0003677">
    <property type="term" value="F:DNA binding"/>
    <property type="evidence" value="ECO:0007669"/>
    <property type="project" value="InterPro"/>
</dbReference>
<gene>
    <name evidence="3" type="ordered locus">APE_0459</name>
</gene>
<dbReference type="RefSeq" id="WP_010865760.1">
    <property type="nucleotide sequence ID" value="NC_000854.2"/>
</dbReference>
<dbReference type="eggNOG" id="arCOG07512">
    <property type="taxonomic scope" value="Archaea"/>
</dbReference>
<evidence type="ECO:0000313" key="4">
    <source>
        <dbReference type="Proteomes" id="UP000002518"/>
    </source>
</evidence>
<sequence length="112" mass="11924">MSGGEMKVKVRLAVVAAILRGSGRRYVSVREVGELLGVTSWTAGRILARLEREGVVSRYSRRTYRVLHPKGSGGLGEGPGEDGGPEDSHKEVSPPVAQAVDVNAARNGSQRD</sequence>
<dbReference type="PIR" id="B72741">
    <property type="entry name" value="B72741"/>
</dbReference>
<dbReference type="AlphaFoldDB" id="Q9YEX4"/>
<feature type="domain" description="HTH crp-type" evidence="2">
    <location>
        <begin position="20"/>
        <end position="68"/>
    </location>
</feature>
<dbReference type="SUPFAM" id="SSF46785">
    <property type="entry name" value="Winged helix' DNA-binding domain"/>
    <property type="match status" value="1"/>
</dbReference>
<dbReference type="InterPro" id="IPR012318">
    <property type="entry name" value="HTH_CRP"/>
</dbReference>
<organism evidence="3 4">
    <name type="scientific">Aeropyrum pernix (strain ATCC 700893 / DSM 11879 / JCM 9820 / NBRC 100138 / K1)</name>
    <dbReference type="NCBI Taxonomy" id="272557"/>
    <lineage>
        <taxon>Archaea</taxon>
        <taxon>Thermoproteota</taxon>
        <taxon>Thermoprotei</taxon>
        <taxon>Desulfurococcales</taxon>
        <taxon>Desulfurococcaceae</taxon>
        <taxon>Aeropyrum</taxon>
    </lineage>
</organism>
<evidence type="ECO:0000256" key="1">
    <source>
        <dbReference type="SAM" id="MobiDB-lite"/>
    </source>
</evidence>
<reference evidence="3 4" key="1">
    <citation type="journal article" date="1999" name="DNA Res.">
        <title>Complete genome sequence of an aerobic hyper-thermophilic crenarchaeon, Aeropyrum pernix K1.</title>
        <authorList>
            <person name="Kawarabayasi Y."/>
            <person name="Hino Y."/>
            <person name="Horikawa H."/>
            <person name="Yamazaki S."/>
            <person name="Haikawa Y."/>
            <person name="Jin-no K."/>
            <person name="Takahashi M."/>
            <person name="Sekine M."/>
            <person name="Baba S."/>
            <person name="Ankai A."/>
            <person name="Kosugi H."/>
            <person name="Hosoyama A."/>
            <person name="Fukui S."/>
            <person name="Nagai Y."/>
            <person name="Nishijima K."/>
            <person name="Nakazawa H."/>
            <person name="Takamiya M."/>
            <person name="Masuda S."/>
            <person name="Funahashi T."/>
            <person name="Tanaka T."/>
            <person name="Kudoh Y."/>
            <person name="Yamazaki J."/>
            <person name="Kushida N."/>
            <person name="Oguchi A."/>
            <person name="Aoki K."/>
            <person name="Kubota K."/>
            <person name="Nakamura Y."/>
            <person name="Nomura N."/>
            <person name="Sako Y."/>
            <person name="Kikuchi H."/>
        </authorList>
    </citation>
    <scope>NUCLEOTIDE SEQUENCE [LARGE SCALE GENOMIC DNA]</scope>
    <source>
        <strain evidence="4">ATCC 700893 / DSM 11879 / JCM 9820 / NBRC 100138 / K1</strain>
    </source>
</reference>
<dbReference type="KEGG" id="ape:APE_0459"/>
<dbReference type="EMBL" id="BA000002">
    <property type="protein sequence ID" value="BAA79422.1"/>
    <property type="molecule type" value="Genomic_DNA"/>
</dbReference>
<dbReference type="GO" id="GO:0006355">
    <property type="term" value="P:regulation of DNA-templated transcription"/>
    <property type="evidence" value="ECO:0007669"/>
    <property type="project" value="InterPro"/>
</dbReference>
<dbReference type="SMART" id="SM00419">
    <property type="entry name" value="HTH_CRP"/>
    <property type="match status" value="1"/>
</dbReference>
<feature type="region of interest" description="Disordered" evidence="1">
    <location>
        <begin position="67"/>
        <end position="112"/>
    </location>
</feature>
<evidence type="ECO:0000313" key="3">
    <source>
        <dbReference type="EMBL" id="BAA79422.1"/>
    </source>
</evidence>
<dbReference type="GeneID" id="1444643"/>
<dbReference type="EnsemblBacteria" id="BAA79422">
    <property type="protein sequence ID" value="BAA79422"/>
    <property type="gene ID" value="APE_0459"/>
</dbReference>
<protein>
    <recommendedName>
        <fullName evidence="2">HTH crp-type domain-containing protein</fullName>
    </recommendedName>
</protein>
<dbReference type="InterPro" id="IPR036390">
    <property type="entry name" value="WH_DNA-bd_sf"/>
</dbReference>
<evidence type="ECO:0000259" key="2">
    <source>
        <dbReference type="SMART" id="SM00419"/>
    </source>
</evidence>
<dbReference type="InterPro" id="IPR036388">
    <property type="entry name" value="WH-like_DNA-bd_sf"/>
</dbReference>
<proteinExistence type="predicted"/>
<dbReference type="Gene3D" id="1.10.10.10">
    <property type="entry name" value="Winged helix-like DNA-binding domain superfamily/Winged helix DNA-binding domain"/>
    <property type="match status" value="1"/>
</dbReference>
<dbReference type="Proteomes" id="UP000002518">
    <property type="component" value="Chromosome"/>
</dbReference>